<dbReference type="SUPFAM" id="SSF55729">
    <property type="entry name" value="Acyl-CoA N-acyltransferases (Nat)"/>
    <property type="match status" value="1"/>
</dbReference>
<dbReference type="InterPro" id="IPR016181">
    <property type="entry name" value="Acyl_CoA_acyltransferase"/>
</dbReference>
<keyword evidence="2" id="KW-0808">Transferase</keyword>
<dbReference type="Pfam" id="PF00583">
    <property type="entry name" value="Acetyltransf_1"/>
    <property type="match status" value="1"/>
</dbReference>
<dbReference type="PROSITE" id="PS51186">
    <property type="entry name" value="GNAT"/>
    <property type="match status" value="1"/>
</dbReference>
<sequence length="142" mass="16619">MEKIIELIGYHEWMKGFPVITQLRPHLTEQAYLDLVSLAVKQENYRIKLLYKDEKAVSYIGYQPMITLYYGKFIWVSDLVTVEAHRSQGFGERLLSHVEEEARGEGFGGIALSSNLQRKEAHRFYEEKMGFEKASFSFKKNF</sequence>
<evidence type="ECO:0000313" key="3">
    <source>
        <dbReference type="Proteomes" id="UP000682403"/>
    </source>
</evidence>
<protein>
    <submittedName>
        <fullName evidence="2">GNAT family N-acetyltransferase</fullName>
        <ecNumber evidence="2">2.3.1.-</ecNumber>
    </submittedName>
</protein>
<evidence type="ECO:0000313" key="2">
    <source>
        <dbReference type="EMBL" id="MBS2968170.1"/>
    </source>
</evidence>
<name>A0ABS5LBR1_9BACI</name>
<keyword evidence="3" id="KW-1185">Reference proteome</keyword>
<comment type="caution">
    <text evidence="2">The sequence shown here is derived from an EMBL/GenBank/DDBJ whole genome shotgun (WGS) entry which is preliminary data.</text>
</comment>
<dbReference type="InterPro" id="IPR000182">
    <property type="entry name" value="GNAT_dom"/>
</dbReference>
<reference evidence="2 3" key="1">
    <citation type="submission" date="2021-04" db="EMBL/GenBank/DDBJ databases">
        <title>Metabacillus sp. strain KIGAM252 whole genome sequence.</title>
        <authorList>
            <person name="Seo M.-J."/>
            <person name="Cho E.-S."/>
            <person name="Hwang C.Y."/>
            <person name="Yoon D.J."/>
        </authorList>
    </citation>
    <scope>NUCLEOTIDE SEQUENCE [LARGE SCALE GENOMIC DNA]</scope>
    <source>
        <strain evidence="2 3">KIGAM252</strain>
    </source>
</reference>
<dbReference type="RefSeq" id="WP_211556806.1">
    <property type="nucleotide sequence ID" value="NZ_JAGVRK010000001.1"/>
</dbReference>
<accession>A0ABS5LBR1</accession>
<dbReference type="CDD" id="cd04301">
    <property type="entry name" value="NAT_SF"/>
    <property type="match status" value="1"/>
</dbReference>
<dbReference type="Gene3D" id="3.40.630.30">
    <property type="match status" value="1"/>
</dbReference>
<keyword evidence="2" id="KW-0012">Acyltransferase</keyword>
<proteinExistence type="predicted"/>
<dbReference type="Proteomes" id="UP000682403">
    <property type="component" value="Unassembled WGS sequence"/>
</dbReference>
<evidence type="ECO:0000259" key="1">
    <source>
        <dbReference type="PROSITE" id="PS51186"/>
    </source>
</evidence>
<dbReference type="EMBL" id="JAGVRK010000001">
    <property type="protein sequence ID" value="MBS2968170.1"/>
    <property type="molecule type" value="Genomic_DNA"/>
</dbReference>
<dbReference type="GO" id="GO:0016746">
    <property type="term" value="F:acyltransferase activity"/>
    <property type="evidence" value="ECO:0007669"/>
    <property type="project" value="UniProtKB-KW"/>
</dbReference>
<feature type="domain" description="N-acetyltransferase" evidence="1">
    <location>
        <begin position="3"/>
        <end position="142"/>
    </location>
</feature>
<gene>
    <name evidence="2" type="ORF">J9317_05295</name>
</gene>
<dbReference type="EC" id="2.3.1.-" evidence="2"/>
<organism evidence="2 3">
    <name type="scientific">Metabacillus flavus</name>
    <dbReference type="NCBI Taxonomy" id="2823519"/>
    <lineage>
        <taxon>Bacteria</taxon>
        <taxon>Bacillati</taxon>
        <taxon>Bacillota</taxon>
        <taxon>Bacilli</taxon>
        <taxon>Bacillales</taxon>
        <taxon>Bacillaceae</taxon>
        <taxon>Metabacillus</taxon>
    </lineage>
</organism>